<dbReference type="AlphaFoldDB" id="A0A835AHA6"/>
<name>A0A835AHA6_9POAL</name>
<keyword evidence="6" id="KW-1185">Reference proteome</keyword>
<dbReference type="PANTHER" id="PTHR12320">
    <property type="entry name" value="PROTEIN PHOSPHATASE 2C"/>
    <property type="match status" value="1"/>
</dbReference>
<dbReference type="PROSITE" id="PS51746">
    <property type="entry name" value="PPM_2"/>
    <property type="match status" value="1"/>
</dbReference>
<evidence type="ECO:0000313" key="5">
    <source>
        <dbReference type="EMBL" id="KAF8662284.1"/>
    </source>
</evidence>
<dbReference type="SUPFAM" id="SSF81606">
    <property type="entry name" value="PP2C-like"/>
    <property type="match status" value="1"/>
</dbReference>
<dbReference type="Gene3D" id="3.60.40.10">
    <property type="entry name" value="PPM-type phosphatase domain"/>
    <property type="match status" value="1"/>
</dbReference>
<dbReference type="SMART" id="SM00332">
    <property type="entry name" value="PP2Cc"/>
    <property type="match status" value="1"/>
</dbReference>
<keyword evidence="3" id="KW-0378">Hydrolase</keyword>
<dbReference type="OrthoDB" id="60843at2759"/>
<evidence type="ECO:0000256" key="2">
    <source>
        <dbReference type="ARBA" id="ARBA00048336"/>
    </source>
</evidence>
<dbReference type="Proteomes" id="UP000636709">
    <property type="component" value="Unassembled WGS sequence"/>
</dbReference>
<evidence type="ECO:0000256" key="1">
    <source>
        <dbReference type="ARBA" id="ARBA00047761"/>
    </source>
</evidence>
<dbReference type="GO" id="GO:0004722">
    <property type="term" value="F:protein serine/threonine phosphatase activity"/>
    <property type="evidence" value="ECO:0007669"/>
    <property type="project" value="UniProtKB-EC"/>
</dbReference>
<reference evidence="5" key="1">
    <citation type="submission" date="2020-07" db="EMBL/GenBank/DDBJ databases">
        <title>Genome sequence and genetic diversity analysis of an under-domesticated orphan crop, white fonio (Digitaria exilis).</title>
        <authorList>
            <person name="Bennetzen J.L."/>
            <person name="Chen S."/>
            <person name="Ma X."/>
            <person name="Wang X."/>
            <person name="Yssel A.E.J."/>
            <person name="Chaluvadi S.R."/>
            <person name="Johnson M."/>
            <person name="Gangashetty P."/>
            <person name="Hamidou F."/>
            <person name="Sanogo M.D."/>
            <person name="Zwaenepoel A."/>
            <person name="Wallace J."/>
            <person name="Van De Peer Y."/>
            <person name="Van Deynze A."/>
        </authorList>
    </citation>
    <scope>NUCLEOTIDE SEQUENCE</scope>
    <source>
        <tissue evidence="5">Leaves</tissue>
    </source>
</reference>
<keyword evidence="3" id="KW-0460">Magnesium</keyword>
<comment type="similarity">
    <text evidence="3">Belongs to the PP2C family.</text>
</comment>
<accession>A0A835AHA6</accession>
<feature type="domain" description="PPM-type phosphatase" evidence="4">
    <location>
        <begin position="70"/>
        <end position="268"/>
    </location>
</feature>
<comment type="catalytic activity">
    <reaction evidence="1 3">
        <text>O-phospho-L-seryl-[protein] + H2O = L-seryl-[protein] + phosphate</text>
        <dbReference type="Rhea" id="RHEA:20629"/>
        <dbReference type="Rhea" id="RHEA-COMP:9863"/>
        <dbReference type="Rhea" id="RHEA-COMP:11604"/>
        <dbReference type="ChEBI" id="CHEBI:15377"/>
        <dbReference type="ChEBI" id="CHEBI:29999"/>
        <dbReference type="ChEBI" id="CHEBI:43474"/>
        <dbReference type="ChEBI" id="CHEBI:83421"/>
        <dbReference type="EC" id="3.1.3.16"/>
    </reaction>
</comment>
<gene>
    <name evidence="5" type="ORF">HU200_056489</name>
</gene>
<keyword evidence="3" id="KW-0479">Metal-binding</keyword>
<keyword evidence="3" id="KW-0904">Protein phosphatase</keyword>
<dbReference type="InterPro" id="IPR036457">
    <property type="entry name" value="PPM-type-like_dom_sf"/>
</dbReference>
<proteinExistence type="inferred from homology"/>
<dbReference type="EMBL" id="JACEFO010002381">
    <property type="protein sequence ID" value="KAF8662284.1"/>
    <property type="molecule type" value="Genomic_DNA"/>
</dbReference>
<comment type="cofactor">
    <cofactor evidence="3">
        <name>Mn(2+)</name>
        <dbReference type="ChEBI" id="CHEBI:29035"/>
    </cofactor>
</comment>
<dbReference type="InterPro" id="IPR039123">
    <property type="entry name" value="PPTC7"/>
</dbReference>
<dbReference type="PANTHER" id="PTHR12320:SF74">
    <property type="entry name" value="PROTEIN PHOSPHATASE"/>
    <property type="match status" value="1"/>
</dbReference>
<dbReference type="GO" id="GO:0046872">
    <property type="term" value="F:metal ion binding"/>
    <property type="evidence" value="ECO:0007669"/>
    <property type="project" value="UniProtKB-UniRule"/>
</dbReference>
<protein>
    <recommendedName>
        <fullName evidence="3">Protein phosphatase</fullName>
        <ecNumber evidence="3">3.1.3.16</ecNumber>
    </recommendedName>
</protein>
<dbReference type="EC" id="3.1.3.16" evidence="3"/>
<comment type="cofactor">
    <cofactor evidence="3">
        <name>Mg(2+)</name>
        <dbReference type="ChEBI" id="CHEBI:18420"/>
    </cofactor>
</comment>
<keyword evidence="3" id="KW-0464">Manganese</keyword>
<sequence length="288" mass="29938">MEKLQQIQQTLSEIDGRVPAALRVALRIGYNFSPAPPDIATFAASLLPTPATDVVVATATTPDEELVNSAAAPPALSIRYGSCYLPLHDHDAHFGHAGAGVLAVADGVGAYARLGVDAGEFARGLMASALAAVEELGGATVSPYALLEAAYERTAATGAAGASTAVIVSLVGDSGFAVLRRGRIVCRSTPQQRSLNSPFRLSGRSGGDSDGVAVARTGEVAARDGDIVVVATDGLSDNVRDEQLERVVQMGTRLGFSAKNMADIVAGVAYEASRRTLRQSQCRLYRRV</sequence>
<comment type="caution">
    <text evidence="5">The sequence shown here is derived from an EMBL/GenBank/DDBJ whole genome shotgun (WGS) entry which is preliminary data.</text>
</comment>
<evidence type="ECO:0000256" key="3">
    <source>
        <dbReference type="RuleBase" id="RU366020"/>
    </source>
</evidence>
<organism evidence="5 6">
    <name type="scientific">Digitaria exilis</name>
    <dbReference type="NCBI Taxonomy" id="1010633"/>
    <lineage>
        <taxon>Eukaryota</taxon>
        <taxon>Viridiplantae</taxon>
        <taxon>Streptophyta</taxon>
        <taxon>Embryophyta</taxon>
        <taxon>Tracheophyta</taxon>
        <taxon>Spermatophyta</taxon>
        <taxon>Magnoliopsida</taxon>
        <taxon>Liliopsida</taxon>
        <taxon>Poales</taxon>
        <taxon>Poaceae</taxon>
        <taxon>PACMAD clade</taxon>
        <taxon>Panicoideae</taxon>
        <taxon>Panicodae</taxon>
        <taxon>Paniceae</taxon>
        <taxon>Anthephorinae</taxon>
        <taxon>Digitaria</taxon>
    </lineage>
</organism>
<evidence type="ECO:0000259" key="4">
    <source>
        <dbReference type="PROSITE" id="PS51746"/>
    </source>
</evidence>
<dbReference type="InterPro" id="IPR001932">
    <property type="entry name" value="PPM-type_phosphatase-like_dom"/>
</dbReference>
<evidence type="ECO:0000313" key="6">
    <source>
        <dbReference type="Proteomes" id="UP000636709"/>
    </source>
</evidence>
<comment type="catalytic activity">
    <reaction evidence="2 3">
        <text>O-phospho-L-threonyl-[protein] + H2O = L-threonyl-[protein] + phosphate</text>
        <dbReference type="Rhea" id="RHEA:47004"/>
        <dbReference type="Rhea" id="RHEA-COMP:11060"/>
        <dbReference type="Rhea" id="RHEA-COMP:11605"/>
        <dbReference type="ChEBI" id="CHEBI:15377"/>
        <dbReference type="ChEBI" id="CHEBI:30013"/>
        <dbReference type="ChEBI" id="CHEBI:43474"/>
        <dbReference type="ChEBI" id="CHEBI:61977"/>
        <dbReference type="EC" id="3.1.3.16"/>
    </reaction>
</comment>